<dbReference type="SUPFAM" id="SSF52540">
    <property type="entry name" value="P-loop containing nucleoside triphosphate hydrolases"/>
    <property type="match status" value="1"/>
</dbReference>
<dbReference type="InterPro" id="IPR000157">
    <property type="entry name" value="TIR_dom"/>
</dbReference>
<protein>
    <submittedName>
        <fullName evidence="4">TMV resistance protein N-like</fullName>
    </submittedName>
</protein>
<proteinExistence type="predicted"/>
<dbReference type="PANTHER" id="PTHR11017:SF479">
    <property type="entry name" value="DISEASE RESISTANCE PROTEIN (TIR-NBS-LRR CLASS) FAMILY"/>
    <property type="match status" value="1"/>
</dbReference>
<dbReference type="Gene3D" id="3.40.50.10140">
    <property type="entry name" value="Toll/interleukin-1 receptor homology (TIR) domain"/>
    <property type="match status" value="1"/>
</dbReference>
<dbReference type="GeneID" id="132804490"/>
<evidence type="ECO:0000256" key="1">
    <source>
        <dbReference type="SAM" id="Phobius"/>
    </source>
</evidence>
<dbReference type="InterPro" id="IPR035897">
    <property type="entry name" value="Toll_tir_struct_dom_sf"/>
</dbReference>
<feature type="transmembrane region" description="Helical" evidence="1">
    <location>
        <begin position="6"/>
        <end position="25"/>
    </location>
</feature>
<dbReference type="RefSeq" id="XP_060674886.1">
    <property type="nucleotide sequence ID" value="XM_060818903.1"/>
</dbReference>
<evidence type="ECO:0000259" key="2">
    <source>
        <dbReference type="PROSITE" id="PS50104"/>
    </source>
</evidence>
<organism evidence="3 4">
    <name type="scientific">Ziziphus jujuba</name>
    <name type="common">Chinese jujube</name>
    <name type="synonym">Ziziphus sativa</name>
    <dbReference type="NCBI Taxonomy" id="326968"/>
    <lineage>
        <taxon>Eukaryota</taxon>
        <taxon>Viridiplantae</taxon>
        <taxon>Streptophyta</taxon>
        <taxon>Embryophyta</taxon>
        <taxon>Tracheophyta</taxon>
        <taxon>Spermatophyta</taxon>
        <taxon>Magnoliopsida</taxon>
        <taxon>eudicotyledons</taxon>
        <taxon>Gunneridae</taxon>
        <taxon>Pentapetalae</taxon>
        <taxon>rosids</taxon>
        <taxon>fabids</taxon>
        <taxon>Rosales</taxon>
        <taxon>Rhamnaceae</taxon>
        <taxon>Paliureae</taxon>
        <taxon>Ziziphus</taxon>
    </lineage>
</organism>
<name>A0ABM4ADS6_ZIZJJ</name>
<dbReference type="SUPFAM" id="SSF52200">
    <property type="entry name" value="Toll/Interleukin receptor TIR domain"/>
    <property type="match status" value="1"/>
</dbReference>
<keyword evidence="1" id="KW-1133">Transmembrane helix</keyword>
<keyword evidence="3" id="KW-1185">Reference proteome</keyword>
<dbReference type="InterPro" id="IPR027417">
    <property type="entry name" value="P-loop_NTPase"/>
</dbReference>
<dbReference type="Pfam" id="PF00931">
    <property type="entry name" value="NB-ARC"/>
    <property type="match status" value="1"/>
</dbReference>
<feature type="domain" description="TIR" evidence="2">
    <location>
        <begin position="1"/>
        <end position="129"/>
    </location>
</feature>
<evidence type="ECO:0000313" key="3">
    <source>
        <dbReference type="Proteomes" id="UP001652623"/>
    </source>
</evidence>
<dbReference type="InterPro" id="IPR044974">
    <property type="entry name" value="Disease_R_plants"/>
</dbReference>
<dbReference type="PANTHER" id="PTHR11017">
    <property type="entry name" value="LEUCINE-RICH REPEAT-CONTAINING PROTEIN"/>
    <property type="match status" value="1"/>
</dbReference>
<keyword evidence="1" id="KW-0812">Transmembrane</keyword>
<dbReference type="Proteomes" id="UP001652623">
    <property type="component" value="Chromosome 7"/>
</dbReference>
<dbReference type="PRINTS" id="PR00364">
    <property type="entry name" value="DISEASERSIST"/>
</dbReference>
<evidence type="ECO:0000313" key="4">
    <source>
        <dbReference type="RefSeq" id="XP_060674886.1"/>
    </source>
</evidence>
<keyword evidence="1" id="KW-0472">Membrane</keyword>
<dbReference type="PROSITE" id="PS50104">
    <property type="entry name" value="TIR"/>
    <property type="match status" value="1"/>
</dbReference>
<accession>A0ABM4ADS6</accession>
<reference evidence="4" key="1">
    <citation type="submission" date="2025-08" db="UniProtKB">
        <authorList>
            <consortium name="RefSeq"/>
        </authorList>
    </citation>
    <scope>IDENTIFICATION</scope>
    <source>
        <tissue evidence="4">Seedling</tissue>
    </source>
</reference>
<dbReference type="Pfam" id="PF01582">
    <property type="entry name" value="TIR"/>
    <property type="match status" value="1"/>
</dbReference>
<dbReference type="Gene3D" id="3.40.50.300">
    <property type="entry name" value="P-loop containing nucleotide triphosphate hydrolases"/>
    <property type="match status" value="1"/>
</dbReference>
<dbReference type="InterPro" id="IPR002182">
    <property type="entry name" value="NB-ARC"/>
</dbReference>
<gene>
    <name evidence="4" type="primary">LOC132804490</name>
</gene>
<sequence length="293" mass="33193">MEPGHVITLMTWICHVAILLALFTTRVATRDRHKSPVADELVQILDCKKRNGQIVIPVFYHIKPSHVRKQKGSYASGLGKLGERFDEDKISLWRVSLKEAANLSGFDSQKIRPESELVEAITKGILKKLNYVSLGDLKGLVGVEECVKEIESLPCIGPENVRIIGIWGMGGIGKTTLADVVFNRLSSQFESCYFLGDVEEKMKTSVPDYFQEKLLSALLEEENFNEGLPSIRSIFFQERLRRKNVLIVFDNMKDNQIEILSRARDLFGHGSRIIVTTRNVHVLRNIRADQIDI</sequence>